<keyword evidence="2" id="KW-1185">Reference proteome</keyword>
<dbReference type="AlphaFoldDB" id="D7BUK2"/>
<evidence type="ECO:0000313" key="2">
    <source>
        <dbReference type="Proteomes" id="UP000000377"/>
    </source>
</evidence>
<dbReference type="Proteomes" id="UP000000377">
    <property type="component" value="Chromosome"/>
</dbReference>
<organism evidence="1 2">
    <name type="scientific">Streptomyces bingchenggensis (strain BCW-1)</name>
    <dbReference type="NCBI Taxonomy" id="749414"/>
    <lineage>
        <taxon>Bacteria</taxon>
        <taxon>Bacillati</taxon>
        <taxon>Actinomycetota</taxon>
        <taxon>Actinomycetes</taxon>
        <taxon>Kitasatosporales</taxon>
        <taxon>Streptomycetaceae</taxon>
        <taxon>Streptomyces</taxon>
    </lineage>
</organism>
<evidence type="ECO:0000313" key="1">
    <source>
        <dbReference type="EMBL" id="ADI03193.1"/>
    </source>
</evidence>
<reference evidence="1 2" key="1">
    <citation type="journal article" date="2010" name="J. Bacteriol.">
        <title>Genome sequence of the milbemycin-producing bacterium Streptomyces bingchenggensis.</title>
        <authorList>
            <person name="Wang X.J."/>
            <person name="Yan Y.J."/>
            <person name="Zhang B."/>
            <person name="An J."/>
            <person name="Wang J.J."/>
            <person name="Tian J."/>
            <person name="Jiang L."/>
            <person name="Chen Y.H."/>
            <person name="Huang S.X."/>
            <person name="Yin M."/>
            <person name="Zhang J."/>
            <person name="Gao A.L."/>
            <person name="Liu C.X."/>
            <person name="Zhu Z.X."/>
            <person name="Xiang W.S."/>
        </authorList>
    </citation>
    <scope>NUCLEOTIDE SEQUENCE [LARGE SCALE GENOMIC DNA]</scope>
    <source>
        <strain evidence="1 2">BCW-1</strain>
    </source>
</reference>
<dbReference type="HOGENOM" id="CLU_3376247_0_0_11"/>
<proteinExistence type="predicted"/>
<name>D7BUK2_STRBB</name>
<sequence>MAFTVTGDKIVRIDVIRNADRVRSLASSVLGQAE</sequence>
<dbReference type="EMBL" id="CP002047">
    <property type="protein sequence ID" value="ADI03193.1"/>
    <property type="molecule type" value="Genomic_DNA"/>
</dbReference>
<protein>
    <submittedName>
        <fullName evidence="1">Uncharacterized protein</fullName>
    </submittedName>
</protein>
<gene>
    <name evidence="1" type="ordered locus">SBI_00072</name>
</gene>
<accession>D7BUK2</accession>
<dbReference type="KEGG" id="sbh:SBI_00072"/>